<evidence type="ECO:0000259" key="3">
    <source>
        <dbReference type="Pfam" id="PF00080"/>
    </source>
</evidence>
<dbReference type="PRINTS" id="PR00068">
    <property type="entry name" value="CUZNDISMTASE"/>
</dbReference>
<accession>A0A2S2QER9</accession>
<dbReference type="GO" id="GO:0005507">
    <property type="term" value="F:copper ion binding"/>
    <property type="evidence" value="ECO:0007669"/>
    <property type="project" value="InterPro"/>
</dbReference>
<comment type="function">
    <text evidence="1">Destroys radicals which are normally produced within the cells and which are toxic to biological systems.</text>
</comment>
<reference evidence="4" key="1">
    <citation type="submission" date="2018-04" db="EMBL/GenBank/DDBJ databases">
        <title>Transcriptome assembly of Sipha flava.</title>
        <authorList>
            <person name="Scully E.D."/>
            <person name="Geib S.M."/>
            <person name="Palmer N.A."/>
            <person name="Koch K."/>
            <person name="Bradshaw J."/>
            <person name="Heng-Moss T."/>
            <person name="Sarath G."/>
        </authorList>
    </citation>
    <scope>NUCLEOTIDE SEQUENCE</scope>
</reference>
<organism evidence="4">
    <name type="scientific">Sipha flava</name>
    <name type="common">yellow sugarcane aphid</name>
    <dbReference type="NCBI Taxonomy" id="143950"/>
    <lineage>
        <taxon>Eukaryota</taxon>
        <taxon>Metazoa</taxon>
        <taxon>Ecdysozoa</taxon>
        <taxon>Arthropoda</taxon>
        <taxon>Hexapoda</taxon>
        <taxon>Insecta</taxon>
        <taxon>Pterygota</taxon>
        <taxon>Neoptera</taxon>
        <taxon>Paraneoptera</taxon>
        <taxon>Hemiptera</taxon>
        <taxon>Sternorrhyncha</taxon>
        <taxon>Aphidomorpha</taxon>
        <taxon>Aphidoidea</taxon>
        <taxon>Aphididae</taxon>
        <taxon>Sipha</taxon>
    </lineage>
</organism>
<keyword evidence="1" id="KW-0186">Copper</keyword>
<comment type="cofactor">
    <cofactor evidence="1">
        <name>Zn(2+)</name>
        <dbReference type="ChEBI" id="CHEBI:29105"/>
    </cofactor>
    <text evidence="1">Binds 1 zinc ion per subunit.</text>
</comment>
<keyword evidence="1" id="KW-0862">Zinc</keyword>
<feature type="domain" description="Superoxide dismutase copper/zinc binding" evidence="3">
    <location>
        <begin position="5"/>
        <end position="98"/>
    </location>
</feature>
<comment type="catalytic activity">
    <reaction evidence="1">
        <text>2 superoxide + 2 H(+) = H2O2 + O2</text>
        <dbReference type="Rhea" id="RHEA:20696"/>
        <dbReference type="ChEBI" id="CHEBI:15378"/>
        <dbReference type="ChEBI" id="CHEBI:15379"/>
        <dbReference type="ChEBI" id="CHEBI:16240"/>
        <dbReference type="ChEBI" id="CHEBI:18421"/>
        <dbReference type="EC" id="1.15.1.1"/>
    </reaction>
</comment>
<dbReference type="EC" id="1.15.1.1" evidence="1"/>
<dbReference type="AlphaFoldDB" id="A0A2S2QER9"/>
<sequence length="102" mass="10238">MSILGCMSSGPHFNPFGKTHGAPTDEVRHVGDLGNIESAGSSVTTVNISDSVISLTGPLSIIGRTLVVHADQDDLGKGGHELSASTGNAGARIACGVIGITK</sequence>
<proteinExistence type="inferred from homology"/>
<dbReference type="PROSITE" id="PS00332">
    <property type="entry name" value="SOD_CU_ZN_2"/>
    <property type="match status" value="1"/>
</dbReference>
<dbReference type="EMBL" id="GGMS01007036">
    <property type="protein sequence ID" value="MBY76239.1"/>
    <property type="molecule type" value="Transcribed_RNA"/>
</dbReference>
<dbReference type="GO" id="GO:0004784">
    <property type="term" value="F:superoxide dismutase activity"/>
    <property type="evidence" value="ECO:0007669"/>
    <property type="project" value="UniProtKB-EC"/>
</dbReference>
<keyword evidence="1" id="KW-0479">Metal-binding</keyword>
<protein>
    <recommendedName>
        <fullName evidence="1">Superoxide dismutase [Cu-Zn]</fullName>
        <ecNumber evidence="1">1.15.1.1</ecNumber>
    </recommendedName>
</protein>
<gene>
    <name evidence="4" type="primary">Sod</name>
    <name evidence="4" type="ORF">g.3466</name>
</gene>
<dbReference type="OrthoDB" id="2015551at2759"/>
<comment type="cofactor">
    <cofactor evidence="1">
        <name>Cu cation</name>
        <dbReference type="ChEBI" id="CHEBI:23378"/>
    </cofactor>
    <text evidence="1">Binds 1 copper ion per subunit.</text>
</comment>
<evidence type="ECO:0000313" key="4">
    <source>
        <dbReference type="EMBL" id="MBY76239.1"/>
    </source>
</evidence>
<dbReference type="InterPro" id="IPR018152">
    <property type="entry name" value="SOD_Cu/Zn_BS"/>
</dbReference>
<dbReference type="CDD" id="cd00305">
    <property type="entry name" value="Cu-Zn_Superoxide_Dismutase"/>
    <property type="match status" value="1"/>
</dbReference>
<dbReference type="SUPFAM" id="SSF49329">
    <property type="entry name" value="Cu,Zn superoxide dismutase-like"/>
    <property type="match status" value="1"/>
</dbReference>
<keyword evidence="1" id="KW-0560">Oxidoreductase</keyword>
<evidence type="ECO:0000256" key="1">
    <source>
        <dbReference type="RuleBase" id="RU000393"/>
    </source>
</evidence>
<dbReference type="Pfam" id="PF00080">
    <property type="entry name" value="Sod_Cu"/>
    <property type="match status" value="1"/>
</dbReference>
<feature type="region of interest" description="Disordered" evidence="2">
    <location>
        <begin position="1"/>
        <end position="26"/>
    </location>
</feature>
<dbReference type="PANTHER" id="PTHR10003">
    <property type="entry name" value="SUPEROXIDE DISMUTASE CU-ZN -RELATED"/>
    <property type="match status" value="1"/>
</dbReference>
<comment type="similarity">
    <text evidence="1">Belongs to the Cu-Zn superoxide dismutase family.</text>
</comment>
<name>A0A2S2QER9_9HEMI</name>
<dbReference type="InterPro" id="IPR036423">
    <property type="entry name" value="SOD-like_Cu/Zn_dom_sf"/>
</dbReference>
<dbReference type="InterPro" id="IPR001424">
    <property type="entry name" value="SOD_Cu_Zn_dom"/>
</dbReference>
<dbReference type="Gene3D" id="2.60.40.200">
    <property type="entry name" value="Superoxide dismutase, copper/zinc binding domain"/>
    <property type="match status" value="1"/>
</dbReference>
<dbReference type="InterPro" id="IPR024134">
    <property type="entry name" value="SOD_Cu/Zn_/chaperone"/>
</dbReference>
<evidence type="ECO:0000256" key="2">
    <source>
        <dbReference type="SAM" id="MobiDB-lite"/>
    </source>
</evidence>